<keyword evidence="4" id="KW-1185">Reference proteome</keyword>
<evidence type="ECO:0008006" key="5">
    <source>
        <dbReference type="Google" id="ProtNLM"/>
    </source>
</evidence>
<keyword evidence="2" id="KW-0732">Signal</keyword>
<accession>A0AAE1A9E4</accession>
<evidence type="ECO:0000256" key="2">
    <source>
        <dbReference type="SAM" id="SignalP"/>
    </source>
</evidence>
<protein>
    <recommendedName>
        <fullName evidence="5">Secreted protein</fullName>
    </recommendedName>
</protein>
<reference evidence="3" key="1">
    <citation type="journal article" date="2023" name="G3 (Bethesda)">
        <title>A reference genome for the long-term kleptoplast-retaining sea slug Elysia crispata morphotype clarki.</title>
        <authorList>
            <person name="Eastman K.E."/>
            <person name="Pendleton A.L."/>
            <person name="Shaikh M.A."/>
            <person name="Suttiyut T."/>
            <person name="Ogas R."/>
            <person name="Tomko P."/>
            <person name="Gavelis G."/>
            <person name="Widhalm J.R."/>
            <person name="Wisecaver J.H."/>
        </authorList>
    </citation>
    <scope>NUCLEOTIDE SEQUENCE</scope>
    <source>
        <strain evidence="3">ECLA1</strain>
    </source>
</reference>
<feature type="signal peptide" evidence="2">
    <location>
        <begin position="1"/>
        <end position="31"/>
    </location>
</feature>
<sequence>MAEAPLTVCRLVWLMPRQLLLLGLHSTPASSGSRKRRLRSTLQWGKQTLRNHVSSGKTGGEGGKGESWVKI</sequence>
<evidence type="ECO:0000256" key="1">
    <source>
        <dbReference type="SAM" id="MobiDB-lite"/>
    </source>
</evidence>
<gene>
    <name evidence="3" type="ORF">RRG08_033688</name>
</gene>
<dbReference type="Proteomes" id="UP001283361">
    <property type="component" value="Unassembled WGS sequence"/>
</dbReference>
<organism evidence="3 4">
    <name type="scientific">Elysia crispata</name>
    <name type="common">lettuce slug</name>
    <dbReference type="NCBI Taxonomy" id="231223"/>
    <lineage>
        <taxon>Eukaryota</taxon>
        <taxon>Metazoa</taxon>
        <taxon>Spiralia</taxon>
        <taxon>Lophotrochozoa</taxon>
        <taxon>Mollusca</taxon>
        <taxon>Gastropoda</taxon>
        <taxon>Heterobranchia</taxon>
        <taxon>Euthyneura</taxon>
        <taxon>Panpulmonata</taxon>
        <taxon>Sacoglossa</taxon>
        <taxon>Placobranchoidea</taxon>
        <taxon>Plakobranchidae</taxon>
        <taxon>Elysia</taxon>
    </lineage>
</organism>
<name>A0AAE1A9E4_9GAST</name>
<dbReference type="EMBL" id="JAWDGP010002410">
    <property type="protein sequence ID" value="KAK3783427.1"/>
    <property type="molecule type" value="Genomic_DNA"/>
</dbReference>
<feature type="region of interest" description="Disordered" evidence="1">
    <location>
        <begin position="51"/>
        <end position="71"/>
    </location>
</feature>
<comment type="caution">
    <text evidence="3">The sequence shown here is derived from an EMBL/GenBank/DDBJ whole genome shotgun (WGS) entry which is preliminary data.</text>
</comment>
<evidence type="ECO:0000313" key="3">
    <source>
        <dbReference type="EMBL" id="KAK3783427.1"/>
    </source>
</evidence>
<evidence type="ECO:0000313" key="4">
    <source>
        <dbReference type="Proteomes" id="UP001283361"/>
    </source>
</evidence>
<dbReference type="AlphaFoldDB" id="A0AAE1A9E4"/>
<feature type="chain" id="PRO_5042134674" description="Secreted protein" evidence="2">
    <location>
        <begin position="32"/>
        <end position="71"/>
    </location>
</feature>
<proteinExistence type="predicted"/>